<evidence type="ECO:0000259" key="2">
    <source>
        <dbReference type="Pfam" id="PF01965"/>
    </source>
</evidence>
<dbReference type="InterPro" id="IPR029062">
    <property type="entry name" value="Class_I_gatase-like"/>
</dbReference>
<accession>A0ABQ4T0I7</accession>
<keyword evidence="4" id="KW-1185">Reference proteome</keyword>
<evidence type="ECO:0000313" key="3">
    <source>
        <dbReference type="EMBL" id="GJE08263.1"/>
    </source>
</evidence>
<dbReference type="InterPro" id="IPR002818">
    <property type="entry name" value="DJ-1/PfpI"/>
</dbReference>
<protein>
    <recommendedName>
        <fullName evidence="2">DJ-1/PfpI domain-containing protein</fullName>
    </recommendedName>
</protein>
<dbReference type="Gene3D" id="3.40.50.880">
    <property type="match status" value="1"/>
</dbReference>
<comment type="caution">
    <text evidence="3">The sequence shown here is derived from an EMBL/GenBank/DDBJ whole genome shotgun (WGS) entry which is preliminary data.</text>
</comment>
<evidence type="ECO:0000256" key="1">
    <source>
        <dbReference type="ARBA" id="ARBA00008542"/>
    </source>
</evidence>
<dbReference type="PANTHER" id="PTHR42733:SF12">
    <property type="entry name" value="PROTEINASE"/>
    <property type="match status" value="1"/>
</dbReference>
<sequence length="82" mass="8948">MAAICHAPWLLIEAGAAKGLKMTSYASIRTDVRNAGAEWQDAEVVTDRGIITSRNPGDLDAFCAKIIEEIKEGRHEPRRLAA</sequence>
<dbReference type="Pfam" id="PF01965">
    <property type="entry name" value="DJ-1_PfpI"/>
    <property type="match status" value="1"/>
</dbReference>
<dbReference type="Proteomes" id="UP001055102">
    <property type="component" value="Unassembled WGS sequence"/>
</dbReference>
<reference evidence="3" key="1">
    <citation type="journal article" date="2021" name="Front. Microbiol.">
        <title>Comprehensive Comparative Genomics and Phenotyping of Methylobacterium Species.</title>
        <authorList>
            <person name="Alessa O."/>
            <person name="Ogura Y."/>
            <person name="Fujitani Y."/>
            <person name="Takami H."/>
            <person name="Hayashi T."/>
            <person name="Sahin N."/>
            <person name="Tani A."/>
        </authorList>
    </citation>
    <scope>NUCLEOTIDE SEQUENCE</scope>
    <source>
        <strain evidence="3">LMG 23639</strain>
    </source>
</reference>
<reference evidence="3" key="2">
    <citation type="submission" date="2021-08" db="EMBL/GenBank/DDBJ databases">
        <authorList>
            <person name="Tani A."/>
            <person name="Ola A."/>
            <person name="Ogura Y."/>
            <person name="Katsura K."/>
            <person name="Hayashi T."/>
        </authorList>
    </citation>
    <scope>NUCLEOTIDE SEQUENCE</scope>
    <source>
        <strain evidence="3">LMG 23639</strain>
    </source>
</reference>
<feature type="domain" description="DJ-1/PfpI" evidence="2">
    <location>
        <begin position="2"/>
        <end position="69"/>
    </location>
</feature>
<proteinExistence type="inferred from homology"/>
<dbReference type="EMBL" id="BPQR01000069">
    <property type="protein sequence ID" value="GJE08263.1"/>
    <property type="molecule type" value="Genomic_DNA"/>
</dbReference>
<gene>
    <name evidence="3" type="ORF">AOPFMNJM_3599</name>
</gene>
<organism evidence="3 4">
    <name type="scientific">Methylobacterium jeotgali</name>
    <dbReference type="NCBI Taxonomy" id="381630"/>
    <lineage>
        <taxon>Bacteria</taxon>
        <taxon>Pseudomonadati</taxon>
        <taxon>Pseudomonadota</taxon>
        <taxon>Alphaproteobacteria</taxon>
        <taxon>Hyphomicrobiales</taxon>
        <taxon>Methylobacteriaceae</taxon>
        <taxon>Methylobacterium</taxon>
    </lineage>
</organism>
<dbReference type="SUPFAM" id="SSF52317">
    <property type="entry name" value="Class I glutamine amidotransferase-like"/>
    <property type="match status" value="1"/>
</dbReference>
<dbReference type="PANTHER" id="PTHR42733">
    <property type="entry name" value="DJ-1 PROTEIN"/>
    <property type="match status" value="1"/>
</dbReference>
<evidence type="ECO:0000313" key="4">
    <source>
        <dbReference type="Proteomes" id="UP001055102"/>
    </source>
</evidence>
<dbReference type="InterPro" id="IPR006286">
    <property type="entry name" value="C56_PfpI-like"/>
</dbReference>
<name>A0ABQ4T0I7_9HYPH</name>
<comment type="similarity">
    <text evidence="1">Belongs to the peptidase C56 family.</text>
</comment>